<reference evidence="1 2" key="1">
    <citation type="submission" date="2019-08" db="EMBL/GenBank/DDBJ databases">
        <title>Whole genome of Aphis craccivora.</title>
        <authorList>
            <person name="Voronova N.V."/>
            <person name="Shulinski R.S."/>
            <person name="Bandarenka Y.V."/>
            <person name="Zhorov D.G."/>
            <person name="Warner D."/>
        </authorList>
    </citation>
    <scope>NUCLEOTIDE SEQUENCE [LARGE SCALE GENOMIC DNA]</scope>
    <source>
        <strain evidence="1">180601</strain>
        <tissue evidence="1">Whole Body</tissue>
    </source>
</reference>
<name>A0A6G0XQV3_APHCR</name>
<keyword evidence="1" id="KW-0808">Transferase</keyword>
<dbReference type="OrthoDB" id="6630711at2759"/>
<accession>A0A6G0XQV3</accession>
<dbReference type="AlphaFoldDB" id="A0A6G0XQV3"/>
<evidence type="ECO:0000313" key="1">
    <source>
        <dbReference type="EMBL" id="KAF0742804.1"/>
    </source>
</evidence>
<organism evidence="1 2">
    <name type="scientific">Aphis craccivora</name>
    <name type="common">Cowpea aphid</name>
    <dbReference type="NCBI Taxonomy" id="307492"/>
    <lineage>
        <taxon>Eukaryota</taxon>
        <taxon>Metazoa</taxon>
        <taxon>Ecdysozoa</taxon>
        <taxon>Arthropoda</taxon>
        <taxon>Hexapoda</taxon>
        <taxon>Insecta</taxon>
        <taxon>Pterygota</taxon>
        <taxon>Neoptera</taxon>
        <taxon>Paraneoptera</taxon>
        <taxon>Hemiptera</taxon>
        <taxon>Sternorrhyncha</taxon>
        <taxon>Aphidomorpha</taxon>
        <taxon>Aphidoidea</taxon>
        <taxon>Aphididae</taxon>
        <taxon>Aphidini</taxon>
        <taxon>Aphis</taxon>
        <taxon>Aphis</taxon>
    </lineage>
</organism>
<protein>
    <submittedName>
        <fullName evidence="1">RNA-directed DNA polymerase from mobile element jockey</fullName>
    </submittedName>
</protein>
<sequence>MALCNLILSYGITCWGGTNRTDINTLYTTQKMIIKVAYSLPLKYPSQELFSHTNILSANFKFLLITRGKLFLTIQITNFCESQSNNTNDIAINKIVSDLDDDVCINKTIKSQYSLFYHRSLKSTSKYYTAEVRRNLFRISKYLRVGKQYLLPSQNFSASTPWGPYQPITKIIILLAKFCKKLDDMIIKRDTCEYKRRLSLLSLHLSVPMLTTQAKILSVQFAKIFYRDINVVVTKVIDRFSKTKIERSGKFDVSDHEVHYSVEWLYLKLLDN</sequence>
<comment type="caution">
    <text evidence="1">The sequence shown here is derived from an EMBL/GenBank/DDBJ whole genome shotgun (WGS) entry which is preliminary data.</text>
</comment>
<keyword evidence="1" id="KW-0695">RNA-directed DNA polymerase</keyword>
<proteinExistence type="predicted"/>
<dbReference type="GO" id="GO:0003964">
    <property type="term" value="F:RNA-directed DNA polymerase activity"/>
    <property type="evidence" value="ECO:0007669"/>
    <property type="project" value="UniProtKB-KW"/>
</dbReference>
<dbReference type="Proteomes" id="UP000478052">
    <property type="component" value="Unassembled WGS sequence"/>
</dbReference>
<keyword evidence="2" id="KW-1185">Reference proteome</keyword>
<gene>
    <name evidence="1" type="ORF">FWK35_00018793</name>
</gene>
<evidence type="ECO:0000313" key="2">
    <source>
        <dbReference type="Proteomes" id="UP000478052"/>
    </source>
</evidence>
<dbReference type="EMBL" id="VUJU01007628">
    <property type="protein sequence ID" value="KAF0742804.1"/>
    <property type="molecule type" value="Genomic_DNA"/>
</dbReference>
<keyword evidence="1" id="KW-0548">Nucleotidyltransferase</keyword>